<protein>
    <submittedName>
        <fullName evidence="1">Uncharacterized protein</fullName>
    </submittedName>
</protein>
<keyword evidence="2" id="KW-1185">Reference proteome</keyword>
<gene>
    <name evidence="1" type="ORF">Bca52824_033423</name>
</gene>
<name>A0A8X7V7A9_BRACI</name>
<evidence type="ECO:0000313" key="1">
    <source>
        <dbReference type="EMBL" id="KAG2304772.1"/>
    </source>
</evidence>
<evidence type="ECO:0000313" key="2">
    <source>
        <dbReference type="Proteomes" id="UP000886595"/>
    </source>
</evidence>
<proteinExistence type="predicted"/>
<dbReference type="AlphaFoldDB" id="A0A8X7V7A9"/>
<dbReference type="EMBL" id="JAAMPC010000007">
    <property type="protein sequence ID" value="KAG2304772.1"/>
    <property type="molecule type" value="Genomic_DNA"/>
</dbReference>
<accession>A0A8X7V7A9</accession>
<dbReference type="Proteomes" id="UP000886595">
    <property type="component" value="Unassembled WGS sequence"/>
</dbReference>
<reference evidence="1 2" key="1">
    <citation type="submission" date="2020-02" db="EMBL/GenBank/DDBJ databases">
        <authorList>
            <person name="Ma Q."/>
            <person name="Huang Y."/>
            <person name="Song X."/>
            <person name="Pei D."/>
        </authorList>
    </citation>
    <scope>NUCLEOTIDE SEQUENCE [LARGE SCALE GENOMIC DNA]</scope>
    <source>
        <strain evidence="1">Sxm20200214</strain>
        <tissue evidence="1">Leaf</tissue>
    </source>
</reference>
<comment type="caution">
    <text evidence="1">The sequence shown here is derived from an EMBL/GenBank/DDBJ whole genome shotgun (WGS) entry which is preliminary data.</text>
</comment>
<organism evidence="1 2">
    <name type="scientific">Brassica carinata</name>
    <name type="common">Ethiopian mustard</name>
    <name type="synonym">Abyssinian cabbage</name>
    <dbReference type="NCBI Taxonomy" id="52824"/>
    <lineage>
        <taxon>Eukaryota</taxon>
        <taxon>Viridiplantae</taxon>
        <taxon>Streptophyta</taxon>
        <taxon>Embryophyta</taxon>
        <taxon>Tracheophyta</taxon>
        <taxon>Spermatophyta</taxon>
        <taxon>Magnoliopsida</taxon>
        <taxon>eudicotyledons</taxon>
        <taxon>Gunneridae</taxon>
        <taxon>Pentapetalae</taxon>
        <taxon>rosids</taxon>
        <taxon>malvids</taxon>
        <taxon>Brassicales</taxon>
        <taxon>Brassicaceae</taxon>
        <taxon>Brassiceae</taxon>
        <taxon>Brassica</taxon>
    </lineage>
</organism>
<sequence length="79" mass="9015">MAGEIRFYDVPRSRYRWSFIGGHRPQLSFIVSQPFLTLTVVFAAGTYPAPSEGESTVLRARQIPLDRREVNFLVSETIL</sequence>